<dbReference type="Pfam" id="PF08530">
    <property type="entry name" value="PepX_C"/>
    <property type="match status" value="1"/>
</dbReference>
<dbReference type="STRING" id="633147.Olsu_1011"/>
<dbReference type="GeneID" id="78512432"/>
<dbReference type="KEGG" id="ols:Olsu_1011"/>
<proteinExistence type="predicted"/>
<dbReference type="SUPFAM" id="SSF49785">
    <property type="entry name" value="Galactose-binding domain-like"/>
    <property type="match status" value="1"/>
</dbReference>
<gene>
    <name evidence="3" type="ordered locus">Olsu_1011</name>
</gene>
<dbReference type="NCBIfam" id="TIGR00976">
    <property type="entry name" value="CocE_NonD"/>
    <property type="match status" value="1"/>
</dbReference>
<dbReference type="InterPro" id="IPR029058">
    <property type="entry name" value="AB_hydrolase_fold"/>
</dbReference>
<dbReference type="GO" id="GO:0008239">
    <property type="term" value="F:dipeptidyl-peptidase activity"/>
    <property type="evidence" value="ECO:0007669"/>
    <property type="project" value="InterPro"/>
</dbReference>
<dbReference type="InterPro" id="IPR013736">
    <property type="entry name" value="Xaa-Pro_dipept_C"/>
</dbReference>
<dbReference type="Gene3D" id="2.60.120.260">
    <property type="entry name" value="Galactose-binding domain-like"/>
    <property type="match status" value="1"/>
</dbReference>
<reference evidence="3 4" key="1">
    <citation type="journal article" date="2010" name="Stand. Genomic Sci.">
        <title>Complete genome sequence of Olsenella uli type strain (VPI D76D-27C).</title>
        <authorList>
            <person name="Goker M."/>
            <person name="Held B."/>
            <person name="Lucas S."/>
            <person name="Nolan M."/>
            <person name="Yasawong M."/>
            <person name="Glavina Del Rio T."/>
            <person name="Tice H."/>
            <person name="Cheng J.F."/>
            <person name="Bruce D."/>
            <person name="Detter J.C."/>
            <person name="Tapia R."/>
            <person name="Han C."/>
            <person name="Goodwin L."/>
            <person name="Pitluck S."/>
            <person name="Liolios K."/>
            <person name="Ivanova N."/>
            <person name="Mavromatis K."/>
            <person name="Mikhailova N."/>
            <person name="Pati A."/>
            <person name="Chen A."/>
            <person name="Palaniappan K."/>
            <person name="Land M."/>
            <person name="Hauser L."/>
            <person name="Chang Y.J."/>
            <person name="Jeffries C.D."/>
            <person name="Rohde M."/>
            <person name="Sikorski J."/>
            <person name="Pukall R."/>
            <person name="Woyke T."/>
            <person name="Bristow J."/>
            <person name="Eisen J.A."/>
            <person name="Markowitz V."/>
            <person name="Hugenholtz P."/>
            <person name="Kyrpides N.C."/>
            <person name="Klenk H.P."/>
            <person name="Lapidus A."/>
        </authorList>
    </citation>
    <scope>NUCLEOTIDE SEQUENCE [LARGE SCALE GENOMIC DNA]</scope>
    <source>
        <strain evidence="4">ATCC 49627 / DSM 7084 / CIP 109912 / JCM 12494 / NCIMB 702895 / VPI D76D-27C</strain>
    </source>
</reference>
<organism evidence="3 4">
    <name type="scientific">Olsenella uli (strain ATCC 49627 / DSM 7084 / CCUG 31166 / CIP 109912 / JCM 12494 / LMG 11480 / NCIMB 702895 / VPI D76D-27C)</name>
    <name type="common">Lactobacillus uli</name>
    <dbReference type="NCBI Taxonomy" id="633147"/>
    <lineage>
        <taxon>Bacteria</taxon>
        <taxon>Bacillati</taxon>
        <taxon>Actinomycetota</taxon>
        <taxon>Coriobacteriia</taxon>
        <taxon>Coriobacteriales</taxon>
        <taxon>Atopobiaceae</taxon>
        <taxon>Olsenella</taxon>
    </lineage>
</organism>
<evidence type="ECO:0000313" key="3">
    <source>
        <dbReference type="EMBL" id="ADK68122.1"/>
    </source>
</evidence>
<dbReference type="AlphaFoldDB" id="E1QVG9"/>
<dbReference type="InterPro" id="IPR000383">
    <property type="entry name" value="Xaa-Pro-like_dom"/>
</dbReference>
<dbReference type="PATRIC" id="fig|633147.7.peg.535"/>
<dbReference type="InterPro" id="IPR008979">
    <property type="entry name" value="Galactose-bd-like_sf"/>
</dbReference>
<dbReference type="RefSeq" id="WP_013251874.1">
    <property type="nucleotide sequence ID" value="NC_014363.1"/>
</dbReference>
<keyword evidence="1 3" id="KW-0378">Hydrolase</keyword>
<sequence length="602" mass="69455">MAEEKEYKGIYKKMTFGGEEFEVPFAKGNPGKSREELDEIKRRLAEDPDAGDGEMVATMGFCAKYDPHTYMTDIPGVLCDRDVACVLRDGVTIYADVYRPANIGEKVPVICVFAPFGKNPSEGMDSWQLMGVPPKTVSQYAKFEAPDPGYWCHHGYAVANVDPRGVGNSEGDVYLWGSQDAQDGYDFIEWVTAQEWCNGRATMIGNSGVCMAHWRIAATRPPHLACLAAWEGQGDLYRESYYCGGIPNPDYETHIIQALAVNNYIEDTPAMVAKYPLMNAYYRDKVVDWNKIRVPTYVTAGWVHHHLRGAFEGFRRIRTPKKWMRAHRDFEWPDTYTPANLEDVRKFFDRYCKEIHNGWEMTPRVRLDVMDAYDYDYANKRAEDTFPLKRTEYKRLYLDAENGAAGFDEFESEAEVVYDPKAETTTFTYEFTEDTEITGFMKLHLNVECRGYDNMDLFPWVIKLDHEGNYVPIRVMGAPYRGAWGFLRCSHRDLDPKYASDFQPVHSHEKEERMQPGEIVPVDVEMYPHSRFWHKGEKLQVVIAGRFIKTEWFHDNDMNHKTDNGDGMHVIHTGGRHQSYLQIPVVPPKYQVGDYIWRGDCR</sequence>
<evidence type="ECO:0000256" key="1">
    <source>
        <dbReference type="ARBA" id="ARBA00022801"/>
    </source>
</evidence>
<dbReference type="Proteomes" id="UP000000333">
    <property type="component" value="Chromosome"/>
</dbReference>
<keyword evidence="4" id="KW-1185">Reference proteome</keyword>
<dbReference type="PANTHER" id="PTHR43056">
    <property type="entry name" value="PEPTIDASE S9 PROLYL OLIGOPEPTIDASE"/>
    <property type="match status" value="1"/>
</dbReference>
<dbReference type="Gene3D" id="1.10.3020.20">
    <property type="match status" value="1"/>
</dbReference>
<dbReference type="PANTHER" id="PTHR43056:SF10">
    <property type="entry name" value="COCE_NOND FAMILY, PUTATIVE (AFU_ORTHOLOGUE AFUA_7G00600)-RELATED"/>
    <property type="match status" value="1"/>
</dbReference>
<evidence type="ECO:0000259" key="2">
    <source>
        <dbReference type="SMART" id="SM00939"/>
    </source>
</evidence>
<dbReference type="HOGENOM" id="CLU_015590_3_0_11"/>
<evidence type="ECO:0000313" key="4">
    <source>
        <dbReference type="Proteomes" id="UP000000333"/>
    </source>
</evidence>
<feature type="domain" description="Xaa-Pro dipeptidyl-peptidase C-terminal" evidence="2">
    <location>
        <begin position="345"/>
        <end position="582"/>
    </location>
</feature>
<dbReference type="OrthoDB" id="5240615at2"/>
<accession>E1QVG9</accession>
<protein>
    <submittedName>
        <fullName evidence="3">Hydrolase CocE/NonD family protein</fullName>
    </submittedName>
</protein>
<dbReference type="EMBL" id="CP002106">
    <property type="protein sequence ID" value="ADK68122.1"/>
    <property type="molecule type" value="Genomic_DNA"/>
</dbReference>
<dbReference type="eggNOG" id="COG2936">
    <property type="taxonomic scope" value="Bacteria"/>
</dbReference>
<name>E1QVG9_OLSUV</name>
<dbReference type="InterPro" id="IPR050585">
    <property type="entry name" value="Xaa-Pro_dipeptidyl-ppase/CocE"/>
</dbReference>
<dbReference type="Pfam" id="PF02129">
    <property type="entry name" value="Peptidase_S15"/>
    <property type="match status" value="1"/>
</dbReference>
<dbReference type="InterPro" id="IPR005674">
    <property type="entry name" value="CocE/Ser_esterase"/>
</dbReference>
<dbReference type="SMART" id="SM00939">
    <property type="entry name" value="PepX_C"/>
    <property type="match status" value="1"/>
</dbReference>
<dbReference type="Gene3D" id="3.40.50.1820">
    <property type="entry name" value="alpha/beta hydrolase"/>
    <property type="match status" value="1"/>
</dbReference>
<dbReference type="SUPFAM" id="SSF53474">
    <property type="entry name" value="alpha/beta-Hydrolases"/>
    <property type="match status" value="1"/>
</dbReference>